<dbReference type="PANTHER" id="PTHR43226">
    <property type="entry name" value="XAA-PRO AMINOPEPTIDASE 3"/>
    <property type="match status" value="1"/>
</dbReference>
<evidence type="ECO:0000256" key="9">
    <source>
        <dbReference type="ARBA" id="ARBA00075356"/>
    </source>
</evidence>
<organism evidence="13 14">
    <name type="scientific">Candidatus Lloydbacteria bacterium RIFCSPHIGHO2_02_FULL_54_17</name>
    <dbReference type="NCBI Taxonomy" id="1798664"/>
    <lineage>
        <taxon>Bacteria</taxon>
        <taxon>Candidatus Lloydiibacteriota</taxon>
    </lineage>
</organism>
<dbReference type="CDD" id="cd01087">
    <property type="entry name" value="Prolidase"/>
    <property type="match status" value="1"/>
</dbReference>
<dbReference type="SUPFAM" id="SSF53092">
    <property type="entry name" value="Creatinase/prolidase N-terminal domain"/>
    <property type="match status" value="1"/>
</dbReference>
<name>A0A1G2DF71_9BACT</name>
<evidence type="ECO:0000256" key="8">
    <source>
        <dbReference type="ARBA" id="ARBA00069363"/>
    </source>
</evidence>
<comment type="cofactor">
    <cofactor evidence="2">
        <name>Mn(2+)</name>
        <dbReference type="ChEBI" id="CHEBI:29035"/>
    </cofactor>
</comment>
<dbReference type="Gene3D" id="3.40.350.10">
    <property type="entry name" value="Creatinase/prolidase N-terminal domain"/>
    <property type="match status" value="1"/>
</dbReference>
<dbReference type="InterPro" id="IPR052433">
    <property type="entry name" value="X-Pro_dipept-like"/>
</dbReference>
<evidence type="ECO:0000313" key="14">
    <source>
        <dbReference type="Proteomes" id="UP000178636"/>
    </source>
</evidence>
<evidence type="ECO:0000256" key="1">
    <source>
        <dbReference type="ARBA" id="ARBA00001424"/>
    </source>
</evidence>
<evidence type="ECO:0000256" key="6">
    <source>
        <dbReference type="ARBA" id="ARBA00022801"/>
    </source>
</evidence>
<gene>
    <name evidence="13" type="ORF">A3C93_03140</name>
</gene>
<dbReference type="InterPro" id="IPR007865">
    <property type="entry name" value="Aminopep_P_N"/>
</dbReference>
<evidence type="ECO:0000256" key="2">
    <source>
        <dbReference type="ARBA" id="ARBA00001936"/>
    </source>
</evidence>
<comment type="catalytic activity">
    <reaction evidence="1">
        <text>Release of any N-terminal amino acid, including proline, that is linked to proline, even from a dipeptide or tripeptide.</text>
        <dbReference type="EC" id="3.4.11.9"/>
    </reaction>
</comment>
<dbReference type="SUPFAM" id="SSF55920">
    <property type="entry name" value="Creatinase/aminopeptidase"/>
    <property type="match status" value="1"/>
</dbReference>
<dbReference type="InterPro" id="IPR036005">
    <property type="entry name" value="Creatinase/aminopeptidase-like"/>
</dbReference>
<dbReference type="AlphaFoldDB" id="A0A1G2DF71"/>
<dbReference type="STRING" id="1798664.A3C93_03140"/>
<dbReference type="GO" id="GO:0070006">
    <property type="term" value="F:metalloaminopeptidase activity"/>
    <property type="evidence" value="ECO:0007669"/>
    <property type="project" value="InterPro"/>
</dbReference>
<dbReference type="InterPro" id="IPR029149">
    <property type="entry name" value="Creatin/AminoP/Spt16_N"/>
</dbReference>
<evidence type="ECO:0000256" key="7">
    <source>
        <dbReference type="ARBA" id="ARBA00023211"/>
    </source>
</evidence>
<dbReference type="Gene3D" id="3.90.230.10">
    <property type="entry name" value="Creatinase/methionine aminopeptidase superfamily"/>
    <property type="match status" value="1"/>
</dbReference>
<evidence type="ECO:0000313" key="13">
    <source>
        <dbReference type="EMBL" id="OGZ12072.1"/>
    </source>
</evidence>
<dbReference type="PROSITE" id="PS00491">
    <property type="entry name" value="PROLINE_PEPTIDASE"/>
    <property type="match status" value="1"/>
</dbReference>
<keyword evidence="5 11" id="KW-0479">Metal-binding</keyword>
<dbReference type="Pfam" id="PF05195">
    <property type="entry name" value="AMP_N"/>
    <property type="match status" value="1"/>
</dbReference>
<feature type="domain" description="Aminopeptidase P N-terminal" evidence="12">
    <location>
        <begin position="1"/>
        <end position="135"/>
    </location>
</feature>
<dbReference type="GO" id="GO:0030145">
    <property type="term" value="F:manganese ion binding"/>
    <property type="evidence" value="ECO:0007669"/>
    <property type="project" value="InterPro"/>
</dbReference>
<sequence length="441" mass="48956">MSVYTTRRRRLGRAIGEGAVALIPGAVLKTRNADNDYLFRQESGFYYLTGWNEPDALLLIEGGKRPRSIFFCAPNDPLAEIWHGKRAGVEGAKKAFGFDETYSNEPEEDVERALVGLVRKKAVIYCAHERAYAVLPYLKKVIRRSRTENPLQAITGKIDHLIGEMRLIKDETEIALMRRAGLISARTHREILSLVSPGMTEHELGAEIAYRFAKAGGHPHHAYPSIVASGANACTLHYNENAKKIADGDLVLVDAGCELECYASDITRTFPANGRFSDDQRAIYEIVLEAQKAALALARPGIPFSLLGDTAAIVIVEGLMRLGIMPKGDPMKAIAEGLHRTFYPHGVGHYLGLDVHDVGDYQRNEGRRSERKLESGMVITVEPGIYIQPKTKDVDLRWHGIGVRIEDDVLITESGCEVLTALAPKEVAEIEEIMHHAQRRR</sequence>
<evidence type="ECO:0000259" key="12">
    <source>
        <dbReference type="SMART" id="SM01011"/>
    </source>
</evidence>
<dbReference type="GO" id="GO:0005829">
    <property type="term" value="C:cytosol"/>
    <property type="evidence" value="ECO:0007669"/>
    <property type="project" value="TreeGrafter"/>
</dbReference>
<dbReference type="Pfam" id="PF00557">
    <property type="entry name" value="Peptidase_M24"/>
    <property type="match status" value="1"/>
</dbReference>
<reference evidence="13 14" key="1">
    <citation type="journal article" date="2016" name="Nat. Commun.">
        <title>Thousands of microbial genomes shed light on interconnected biogeochemical processes in an aquifer system.</title>
        <authorList>
            <person name="Anantharaman K."/>
            <person name="Brown C.T."/>
            <person name="Hug L.A."/>
            <person name="Sharon I."/>
            <person name="Castelle C.J."/>
            <person name="Probst A.J."/>
            <person name="Thomas B.C."/>
            <person name="Singh A."/>
            <person name="Wilkins M.J."/>
            <person name="Karaoz U."/>
            <person name="Brodie E.L."/>
            <person name="Williams K.H."/>
            <person name="Hubbard S.S."/>
            <person name="Banfield J.F."/>
        </authorList>
    </citation>
    <scope>NUCLEOTIDE SEQUENCE [LARGE SCALE GENOMIC DNA]</scope>
</reference>
<keyword evidence="6" id="KW-0378">Hydrolase</keyword>
<dbReference type="InterPro" id="IPR000994">
    <property type="entry name" value="Pept_M24"/>
</dbReference>
<dbReference type="SMART" id="SM01011">
    <property type="entry name" value="AMP_N"/>
    <property type="match status" value="1"/>
</dbReference>
<protein>
    <recommendedName>
        <fullName evidence="8">Xaa-Pro aminopeptidase</fullName>
        <ecNumber evidence="4">3.4.11.9</ecNumber>
    </recommendedName>
    <alternativeName>
        <fullName evidence="9">Aminopeptidase P II</fullName>
    </alternativeName>
    <alternativeName>
        <fullName evidence="10">X-Pro aminopeptidase</fullName>
    </alternativeName>
</protein>
<dbReference type="FunFam" id="3.90.230.10:FF:000002">
    <property type="entry name" value="Xaa-Pro aminopeptidase 3"/>
    <property type="match status" value="1"/>
</dbReference>
<evidence type="ECO:0000256" key="10">
    <source>
        <dbReference type="ARBA" id="ARBA00081411"/>
    </source>
</evidence>
<evidence type="ECO:0000256" key="4">
    <source>
        <dbReference type="ARBA" id="ARBA00012574"/>
    </source>
</evidence>
<keyword evidence="7" id="KW-0464">Manganese</keyword>
<dbReference type="EMBL" id="MHLO01000024">
    <property type="protein sequence ID" value="OGZ12072.1"/>
    <property type="molecule type" value="Genomic_DNA"/>
</dbReference>
<dbReference type="PANTHER" id="PTHR43226:SF4">
    <property type="entry name" value="XAA-PRO AMINOPEPTIDASE 3"/>
    <property type="match status" value="1"/>
</dbReference>
<dbReference type="Proteomes" id="UP000178636">
    <property type="component" value="Unassembled WGS sequence"/>
</dbReference>
<evidence type="ECO:0000256" key="11">
    <source>
        <dbReference type="RuleBase" id="RU000590"/>
    </source>
</evidence>
<dbReference type="EC" id="3.4.11.9" evidence="4"/>
<comment type="similarity">
    <text evidence="3 11">Belongs to the peptidase M24B family.</text>
</comment>
<proteinExistence type="inferred from homology"/>
<evidence type="ECO:0000256" key="5">
    <source>
        <dbReference type="ARBA" id="ARBA00022723"/>
    </source>
</evidence>
<dbReference type="InterPro" id="IPR001131">
    <property type="entry name" value="Peptidase_M24B_aminopep-P_CS"/>
</dbReference>
<accession>A0A1G2DF71</accession>
<dbReference type="GO" id="GO:0006508">
    <property type="term" value="P:proteolysis"/>
    <property type="evidence" value="ECO:0007669"/>
    <property type="project" value="TreeGrafter"/>
</dbReference>
<evidence type="ECO:0000256" key="3">
    <source>
        <dbReference type="ARBA" id="ARBA00008766"/>
    </source>
</evidence>
<comment type="caution">
    <text evidence="13">The sequence shown here is derived from an EMBL/GenBank/DDBJ whole genome shotgun (WGS) entry which is preliminary data.</text>
</comment>